<evidence type="ECO:0000256" key="1">
    <source>
        <dbReference type="SAM" id="MobiDB-lite"/>
    </source>
</evidence>
<dbReference type="EMBL" id="CAJHNJ030000034">
    <property type="protein sequence ID" value="CAG9127452.1"/>
    <property type="molecule type" value="Genomic_DNA"/>
</dbReference>
<name>A0A8S4FHH1_PLUXY</name>
<proteinExistence type="predicted"/>
<keyword evidence="3" id="KW-1185">Reference proteome</keyword>
<sequence>MKTLKGKPASTMDPVEKLANAFKVFEKKLDKLQEDVGSHGHALSELRYIVAGLSSDNNLRAKTKNLATQCGATAIATQGPKSPKSKKTGEKKKSVSATKTKVKGSSKTTGSPKRFIPRNASDGFPMATLTYPAATARKSKSPWKLKRDHLGRKIISV</sequence>
<protein>
    <submittedName>
        <fullName evidence="2">(diamondback moth) hypothetical protein</fullName>
    </submittedName>
</protein>
<reference evidence="2" key="1">
    <citation type="submission" date="2020-11" db="EMBL/GenBank/DDBJ databases">
        <authorList>
            <person name="Whiteford S."/>
        </authorList>
    </citation>
    <scope>NUCLEOTIDE SEQUENCE</scope>
</reference>
<evidence type="ECO:0000313" key="2">
    <source>
        <dbReference type="EMBL" id="CAG9127452.1"/>
    </source>
</evidence>
<feature type="compositionally biased region" description="Low complexity" evidence="1">
    <location>
        <begin position="95"/>
        <end position="111"/>
    </location>
</feature>
<dbReference type="Proteomes" id="UP000653454">
    <property type="component" value="Unassembled WGS sequence"/>
</dbReference>
<dbReference type="AlphaFoldDB" id="A0A8S4FHH1"/>
<accession>A0A8S4FHH1</accession>
<organism evidence="2 3">
    <name type="scientific">Plutella xylostella</name>
    <name type="common">Diamondback moth</name>
    <name type="synonym">Plutella maculipennis</name>
    <dbReference type="NCBI Taxonomy" id="51655"/>
    <lineage>
        <taxon>Eukaryota</taxon>
        <taxon>Metazoa</taxon>
        <taxon>Ecdysozoa</taxon>
        <taxon>Arthropoda</taxon>
        <taxon>Hexapoda</taxon>
        <taxon>Insecta</taxon>
        <taxon>Pterygota</taxon>
        <taxon>Neoptera</taxon>
        <taxon>Endopterygota</taxon>
        <taxon>Lepidoptera</taxon>
        <taxon>Glossata</taxon>
        <taxon>Ditrysia</taxon>
        <taxon>Yponomeutoidea</taxon>
        <taxon>Plutellidae</taxon>
        <taxon>Plutella</taxon>
    </lineage>
</organism>
<feature type="region of interest" description="Disordered" evidence="1">
    <location>
        <begin position="72"/>
        <end position="122"/>
    </location>
</feature>
<gene>
    <name evidence="2" type="ORF">PLXY2_LOCUS8881</name>
</gene>
<comment type="caution">
    <text evidence="2">The sequence shown here is derived from an EMBL/GenBank/DDBJ whole genome shotgun (WGS) entry which is preliminary data.</text>
</comment>
<evidence type="ECO:0000313" key="3">
    <source>
        <dbReference type="Proteomes" id="UP000653454"/>
    </source>
</evidence>